<evidence type="ECO:0000313" key="1">
    <source>
        <dbReference type="EMBL" id="RXG99419.1"/>
    </source>
</evidence>
<comment type="caution">
    <text evidence="1">The sequence shown here is derived from an EMBL/GenBank/DDBJ whole genome shotgun (WGS) entry which is preliminary data.</text>
</comment>
<sequence length="442" mass="48329">MNGNRKREGTMTVGPELKQFRIEVSEQRVLHLIFDMPGRSMNVFSNAAIEELGRFADWLRQSDVAGVVIRSGKSSAFCAGADLAELETAYDMIMAAPSGERDRLAFDHFFRLSHGLRKLETAGKPVAVAIAGLALGGGCEFALAAHRRVIVDHPQATFGLPESLVGLLPGGGGTQRLPRLIGMEAALPVLLEGARLAGQAAIAAGLAHELVAPGEEVAAAERWVLSRPQATQPWDRPNWRAPDAERVSATIGEKRSKMLAETLGHYPALSAILDCVEHGLPQDFDTAIRTEMQIFAKLIQRREPRNMIRTLFLGRLDHERLKKKGMNPKITEAVASVSNVLGVQSERGKELSEAFARAGFRVEQTRKVEFDGRVAGAVYWHDDEPRTWGKELLRARLADAEVAAAGWRSQLDESERRAADYVLVTQAGFPAYLGGLFAAKLK</sequence>
<dbReference type="Proteomes" id="UP000290174">
    <property type="component" value="Unassembled WGS sequence"/>
</dbReference>
<dbReference type="Gene3D" id="3.90.226.10">
    <property type="entry name" value="2-enoyl-CoA Hydratase, Chain A, domain 1"/>
    <property type="match status" value="1"/>
</dbReference>
<name>A0A4Q0QRG4_9BRAD</name>
<reference evidence="1 2" key="1">
    <citation type="submission" date="2018-11" db="EMBL/GenBank/DDBJ databases">
        <title>Bradyrhizobium sp. nov., isolated from effective nodules of peanut in China.</title>
        <authorList>
            <person name="Li Y."/>
        </authorList>
    </citation>
    <scope>NUCLEOTIDE SEQUENCE [LARGE SCALE GENOMIC DNA]</scope>
    <source>
        <strain evidence="1 2">CCBAU 51770</strain>
    </source>
</reference>
<organism evidence="1 2">
    <name type="scientific">Bradyrhizobium zhanjiangense</name>
    <dbReference type="NCBI Taxonomy" id="1325107"/>
    <lineage>
        <taxon>Bacteria</taxon>
        <taxon>Pseudomonadati</taxon>
        <taxon>Pseudomonadota</taxon>
        <taxon>Alphaproteobacteria</taxon>
        <taxon>Hyphomicrobiales</taxon>
        <taxon>Nitrobacteraceae</taxon>
        <taxon>Bradyrhizobium</taxon>
    </lineage>
</organism>
<dbReference type="SUPFAM" id="SSF52096">
    <property type="entry name" value="ClpP/crotonase"/>
    <property type="match status" value="1"/>
</dbReference>
<dbReference type="GO" id="GO:0004300">
    <property type="term" value="F:enoyl-CoA hydratase activity"/>
    <property type="evidence" value="ECO:0007669"/>
    <property type="project" value="TreeGrafter"/>
</dbReference>
<evidence type="ECO:0008006" key="3">
    <source>
        <dbReference type="Google" id="ProtNLM"/>
    </source>
</evidence>
<gene>
    <name evidence="1" type="ORF">EAS61_12070</name>
</gene>
<protein>
    <recommendedName>
        <fullName evidence="3">Enoyl-CoA hydratase/isomerase family protein</fullName>
    </recommendedName>
</protein>
<dbReference type="GO" id="GO:0006635">
    <property type="term" value="P:fatty acid beta-oxidation"/>
    <property type="evidence" value="ECO:0007669"/>
    <property type="project" value="TreeGrafter"/>
</dbReference>
<dbReference type="GO" id="GO:0016509">
    <property type="term" value="F:long-chain (3S)-3-hydroxyacyl-CoA dehydrogenase (NAD+) activity"/>
    <property type="evidence" value="ECO:0007669"/>
    <property type="project" value="TreeGrafter"/>
</dbReference>
<proteinExistence type="predicted"/>
<dbReference type="InterPro" id="IPR050136">
    <property type="entry name" value="FA_oxidation_alpha_subunit"/>
</dbReference>
<dbReference type="EMBL" id="RKMK01000008">
    <property type="protein sequence ID" value="RXG99419.1"/>
    <property type="molecule type" value="Genomic_DNA"/>
</dbReference>
<accession>A0A4Q0QRG4</accession>
<dbReference type="PANTHER" id="PTHR43612:SF3">
    <property type="entry name" value="TRIFUNCTIONAL ENZYME SUBUNIT ALPHA, MITOCHONDRIAL"/>
    <property type="match status" value="1"/>
</dbReference>
<dbReference type="PANTHER" id="PTHR43612">
    <property type="entry name" value="TRIFUNCTIONAL ENZYME SUBUNIT ALPHA"/>
    <property type="match status" value="1"/>
</dbReference>
<dbReference type="Pfam" id="PF00378">
    <property type="entry name" value="ECH_1"/>
    <property type="match status" value="1"/>
</dbReference>
<evidence type="ECO:0000313" key="2">
    <source>
        <dbReference type="Proteomes" id="UP000290174"/>
    </source>
</evidence>
<dbReference type="CDD" id="cd06558">
    <property type="entry name" value="crotonase-like"/>
    <property type="match status" value="1"/>
</dbReference>
<dbReference type="AlphaFoldDB" id="A0A4Q0QRG4"/>
<dbReference type="InterPro" id="IPR029045">
    <property type="entry name" value="ClpP/crotonase-like_dom_sf"/>
</dbReference>
<dbReference type="InterPro" id="IPR001753">
    <property type="entry name" value="Enoyl-CoA_hydra/iso"/>
</dbReference>